<reference evidence="4 5" key="1">
    <citation type="submission" date="2021-06" db="EMBL/GenBank/DDBJ databases">
        <title>Genome-based taxonomic framework of Microbacterium strains isolated from marine environment, the description of four new species and reclassification of four preexisting species.</title>
        <authorList>
            <person name="Lee S.D."/>
            <person name="Kim S.-M."/>
            <person name="Byeon Y.-S."/>
            <person name="Yang H.L."/>
            <person name="Kim I.S."/>
        </authorList>
    </citation>
    <scope>NUCLEOTIDE SEQUENCE [LARGE SCALE GENOMIC DNA]</scope>
    <source>
        <strain evidence="4 5">SSW1-51</strain>
    </source>
</reference>
<keyword evidence="5" id="KW-1185">Reference proteome</keyword>
<accession>A0ABY4IDJ3</accession>
<keyword evidence="2" id="KW-0560">Oxidoreductase</keyword>
<dbReference type="RefSeq" id="WP_247982645.1">
    <property type="nucleotide sequence ID" value="NZ_CP078076.1"/>
</dbReference>
<dbReference type="PANTHER" id="PTHR42760">
    <property type="entry name" value="SHORT-CHAIN DEHYDROGENASES/REDUCTASES FAMILY MEMBER"/>
    <property type="match status" value="1"/>
</dbReference>
<dbReference type="InterPro" id="IPR002347">
    <property type="entry name" value="SDR_fam"/>
</dbReference>
<dbReference type="InterPro" id="IPR057326">
    <property type="entry name" value="KR_dom"/>
</dbReference>
<dbReference type="SMART" id="SM00822">
    <property type="entry name" value="PKS_KR"/>
    <property type="match status" value="1"/>
</dbReference>
<dbReference type="PRINTS" id="PR00080">
    <property type="entry name" value="SDRFAMILY"/>
</dbReference>
<dbReference type="Gene3D" id="3.40.50.720">
    <property type="entry name" value="NAD(P)-binding Rossmann-like Domain"/>
    <property type="match status" value="1"/>
</dbReference>
<dbReference type="PROSITE" id="PS00061">
    <property type="entry name" value="ADH_SHORT"/>
    <property type="match status" value="1"/>
</dbReference>
<proteinExistence type="inferred from homology"/>
<dbReference type="PRINTS" id="PR00081">
    <property type="entry name" value="GDHRDH"/>
</dbReference>
<organism evidence="4 5">
    <name type="scientific">Microbacterium sufflavum</name>
    <dbReference type="NCBI Taxonomy" id="2851649"/>
    <lineage>
        <taxon>Bacteria</taxon>
        <taxon>Bacillati</taxon>
        <taxon>Actinomycetota</taxon>
        <taxon>Actinomycetes</taxon>
        <taxon>Micrococcales</taxon>
        <taxon>Microbacteriaceae</taxon>
        <taxon>Microbacterium</taxon>
    </lineage>
</organism>
<dbReference type="Proteomes" id="UP000831467">
    <property type="component" value="Chromosome"/>
</dbReference>
<gene>
    <name evidence="4" type="ORF">KV394_06810</name>
</gene>
<sequence>MSAAPFRLDGRTAVVTGASRGIGAAVAEGLLRAGADVITMQRGGHAAHLEDVARECDASLSAVAVDLASVDSIDRACDEVLARGTVDVLVNNAGIQARHAAEAFPLDEFEAVLAVNTRAAFRLAQRFGAVMLERGSGRVVNMASLLSFQGGLRVAAYAASKGAVAQLTKALCNEWAARGVNVNAVAPGYIATDMNEALLDDGIRRTQILERIPAGRWGNPDDLAGAVVFLASDAAAYVHGVVLPVDGGWLAR</sequence>
<dbReference type="Pfam" id="PF13561">
    <property type="entry name" value="adh_short_C2"/>
    <property type="match status" value="1"/>
</dbReference>
<evidence type="ECO:0000256" key="1">
    <source>
        <dbReference type="ARBA" id="ARBA00006484"/>
    </source>
</evidence>
<name>A0ABY4IDJ3_9MICO</name>
<dbReference type="InterPro" id="IPR036291">
    <property type="entry name" value="NAD(P)-bd_dom_sf"/>
</dbReference>
<evidence type="ECO:0000259" key="3">
    <source>
        <dbReference type="SMART" id="SM00822"/>
    </source>
</evidence>
<evidence type="ECO:0000313" key="5">
    <source>
        <dbReference type="Proteomes" id="UP000831467"/>
    </source>
</evidence>
<dbReference type="EMBL" id="CP078076">
    <property type="protein sequence ID" value="UPL10830.1"/>
    <property type="molecule type" value="Genomic_DNA"/>
</dbReference>
<dbReference type="InterPro" id="IPR020904">
    <property type="entry name" value="Sc_DH/Rdtase_CS"/>
</dbReference>
<dbReference type="SUPFAM" id="SSF51735">
    <property type="entry name" value="NAD(P)-binding Rossmann-fold domains"/>
    <property type="match status" value="1"/>
</dbReference>
<evidence type="ECO:0000313" key="4">
    <source>
        <dbReference type="EMBL" id="UPL10830.1"/>
    </source>
</evidence>
<protein>
    <submittedName>
        <fullName evidence="4">SDR family oxidoreductase</fullName>
    </submittedName>
</protein>
<dbReference type="PANTHER" id="PTHR42760:SF5">
    <property type="entry name" value="2-DEHYDRO-3-DEOXY-D-GLUCONATE 5-DEHYDROGENASE"/>
    <property type="match status" value="1"/>
</dbReference>
<evidence type="ECO:0000256" key="2">
    <source>
        <dbReference type="ARBA" id="ARBA00023002"/>
    </source>
</evidence>
<comment type="similarity">
    <text evidence="1">Belongs to the short-chain dehydrogenases/reductases (SDR) family.</text>
</comment>
<feature type="domain" description="Ketoreductase" evidence="3">
    <location>
        <begin position="11"/>
        <end position="193"/>
    </location>
</feature>